<organism evidence="1 2">
    <name type="scientific">Winogradskya consettensis</name>
    <dbReference type="NCBI Taxonomy" id="113560"/>
    <lineage>
        <taxon>Bacteria</taxon>
        <taxon>Bacillati</taxon>
        <taxon>Actinomycetota</taxon>
        <taxon>Actinomycetes</taxon>
        <taxon>Micromonosporales</taxon>
        <taxon>Micromonosporaceae</taxon>
        <taxon>Winogradskya</taxon>
    </lineage>
</organism>
<evidence type="ECO:0000313" key="1">
    <source>
        <dbReference type="EMBL" id="GIM70254.1"/>
    </source>
</evidence>
<comment type="caution">
    <text evidence="1">The sequence shown here is derived from an EMBL/GenBank/DDBJ whole genome shotgun (WGS) entry which is preliminary data.</text>
</comment>
<evidence type="ECO:0000313" key="2">
    <source>
        <dbReference type="Proteomes" id="UP000680865"/>
    </source>
</evidence>
<accession>A0A919VL62</accession>
<dbReference type="EMBL" id="BOQP01000008">
    <property type="protein sequence ID" value="GIM70254.1"/>
    <property type="molecule type" value="Genomic_DNA"/>
</dbReference>
<proteinExistence type="predicted"/>
<reference evidence="1" key="1">
    <citation type="submission" date="2021-03" db="EMBL/GenBank/DDBJ databases">
        <title>Whole genome shotgun sequence of Actinoplanes consettensis NBRC 14913.</title>
        <authorList>
            <person name="Komaki H."/>
            <person name="Tamura T."/>
        </authorList>
    </citation>
    <scope>NUCLEOTIDE SEQUENCE</scope>
    <source>
        <strain evidence="1">NBRC 14913</strain>
    </source>
</reference>
<sequence length="88" mass="9705">MVVAERARRGERAEVDGVELGDVVQVQDQAHGADVPDGVHEDLTELDGVLRSDTAVRAQLHTAVGTRLDVNWRVGHRLTFRNQVLVEP</sequence>
<keyword evidence="2" id="KW-1185">Reference proteome</keyword>
<protein>
    <submittedName>
        <fullName evidence="1">Uncharacterized protein</fullName>
    </submittedName>
</protein>
<gene>
    <name evidence="1" type="ORF">Aco04nite_19300</name>
</gene>
<name>A0A919VL62_9ACTN</name>
<dbReference type="Proteomes" id="UP000680865">
    <property type="component" value="Unassembled WGS sequence"/>
</dbReference>
<dbReference type="AlphaFoldDB" id="A0A919VL62"/>